<protein>
    <recommendedName>
        <fullName evidence="5">Hydroxyproline-rich glycoprotein family protein</fullName>
    </recommendedName>
</protein>
<evidence type="ECO:0008006" key="5">
    <source>
        <dbReference type="Google" id="ProtNLM"/>
    </source>
</evidence>
<comment type="caution">
    <text evidence="3">The sequence shown here is derived from an EMBL/GenBank/DDBJ whole genome shotgun (WGS) entry which is preliminary data.</text>
</comment>
<keyword evidence="2" id="KW-0732">Signal</keyword>
<feature type="compositionally biased region" description="Pro residues" evidence="1">
    <location>
        <begin position="125"/>
        <end position="142"/>
    </location>
</feature>
<dbReference type="AlphaFoldDB" id="A0A8T1ZH77"/>
<organism evidence="3 4">
    <name type="scientific">Arabidopsis thaliana x Arabidopsis arenosa</name>
    <dbReference type="NCBI Taxonomy" id="1240361"/>
    <lineage>
        <taxon>Eukaryota</taxon>
        <taxon>Viridiplantae</taxon>
        <taxon>Streptophyta</taxon>
        <taxon>Embryophyta</taxon>
        <taxon>Tracheophyta</taxon>
        <taxon>Spermatophyta</taxon>
        <taxon>Magnoliopsida</taxon>
        <taxon>eudicotyledons</taxon>
        <taxon>Gunneridae</taxon>
        <taxon>Pentapetalae</taxon>
        <taxon>rosids</taxon>
        <taxon>malvids</taxon>
        <taxon>Brassicales</taxon>
        <taxon>Brassicaceae</taxon>
        <taxon>Camelineae</taxon>
        <taxon>Arabidopsis</taxon>
    </lineage>
</organism>
<evidence type="ECO:0000256" key="2">
    <source>
        <dbReference type="SAM" id="SignalP"/>
    </source>
</evidence>
<evidence type="ECO:0000313" key="4">
    <source>
        <dbReference type="Proteomes" id="UP000694240"/>
    </source>
</evidence>
<feature type="region of interest" description="Disordered" evidence="1">
    <location>
        <begin position="120"/>
        <end position="161"/>
    </location>
</feature>
<accession>A0A8T1ZH77</accession>
<sequence length="161" mass="17584">MMATLLLLASGLGHARIEPFSPTLNPKFQTDSKPFFPPIIPTEPFPPPPPPKHDAMISVKQFPVIPYCPPGYQNPGSLREKEKEINISRPFFFLYTRPSPIYSSTVSAAMAELSLLTTISEPSFSTPPPPQPPLPPPVPLDPAHPNRNPNSPPDILTSAES</sequence>
<name>A0A8T1ZH77_9BRAS</name>
<evidence type="ECO:0000256" key="1">
    <source>
        <dbReference type="SAM" id="MobiDB-lite"/>
    </source>
</evidence>
<dbReference type="EMBL" id="JAEFBK010000010">
    <property type="protein sequence ID" value="KAG7558519.1"/>
    <property type="molecule type" value="Genomic_DNA"/>
</dbReference>
<evidence type="ECO:0000313" key="3">
    <source>
        <dbReference type="EMBL" id="KAG7558519.1"/>
    </source>
</evidence>
<gene>
    <name evidence="3" type="ORF">ISN45_Aa05g001700</name>
</gene>
<dbReference type="Proteomes" id="UP000694240">
    <property type="component" value="Chromosome 10"/>
</dbReference>
<feature type="chain" id="PRO_5035805323" description="Hydroxyproline-rich glycoprotein family protein" evidence="2">
    <location>
        <begin position="18"/>
        <end position="161"/>
    </location>
</feature>
<proteinExistence type="predicted"/>
<reference evidence="3 4" key="1">
    <citation type="submission" date="2020-12" db="EMBL/GenBank/DDBJ databases">
        <title>Concerted genomic and epigenomic changes stabilize Arabidopsis allopolyploids.</title>
        <authorList>
            <person name="Chen Z."/>
        </authorList>
    </citation>
    <scope>NUCLEOTIDE SEQUENCE [LARGE SCALE GENOMIC DNA]</scope>
    <source>
        <strain evidence="3">Allo738</strain>
        <tissue evidence="3">Leaf</tissue>
    </source>
</reference>
<feature type="signal peptide" evidence="2">
    <location>
        <begin position="1"/>
        <end position="17"/>
    </location>
</feature>
<keyword evidence="4" id="KW-1185">Reference proteome</keyword>